<dbReference type="Pfam" id="PF02127">
    <property type="entry name" value="Peptidase_M18"/>
    <property type="match status" value="1"/>
</dbReference>
<evidence type="ECO:0000256" key="3">
    <source>
        <dbReference type="ARBA" id="ARBA00022438"/>
    </source>
</evidence>
<keyword evidence="4 9" id="KW-0645">Protease</keyword>
<gene>
    <name evidence="11" type="ORF">GIS00_02385</name>
</gene>
<evidence type="ECO:0000256" key="9">
    <source>
        <dbReference type="RuleBase" id="RU004386"/>
    </source>
</evidence>
<evidence type="ECO:0000256" key="4">
    <source>
        <dbReference type="ARBA" id="ARBA00022670"/>
    </source>
</evidence>
<evidence type="ECO:0000256" key="5">
    <source>
        <dbReference type="ARBA" id="ARBA00022723"/>
    </source>
</evidence>
<dbReference type="GO" id="GO:0004177">
    <property type="term" value="F:aminopeptidase activity"/>
    <property type="evidence" value="ECO:0007669"/>
    <property type="project" value="UniProtKB-KW"/>
</dbReference>
<comment type="cofactor">
    <cofactor evidence="1 10">
        <name>Zn(2+)</name>
        <dbReference type="ChEBI" id="CHEBI:29105"/>
    </cofactor>
</comment>
<comment type="similarity">
    <text evidence="2 9">Belongs to the peptidase M18 family.</text>
</comment>
<dbReference type="InterPro" id="IPR023358">
    <property type="entry name" value="Peptidase_M18_dom2"/>
</dbReference>
<accession>A0A7K1FFA4</accession>
<keyword evidence="8 9" id="KW-0482">Metalloprotease</keyword>
<proteinExistence type="inferred from homology"/>
<dbReference type="SUPFAM" id="SSF53187">
    <property type="entry name" value="Zn-dependent exopeptidases"/>
    <property type="match status" value="1"/>
</dbReference>
<keyword evidence="3 9" id="KW-0031">Aminopeptidase</keyword>
<protein>
    <recommendedName>
        <fullName evidence="10">M18 family aminopeptidase</fullName>
        <ecNumber evidence="10">3.4.11.-</ecNumber>
    </recommendedName>
</protein>
<evidence type="ECO:0000256" key="10">
    <source>
        <dbReference type="RuleBase" id="RU004387"/>
    </source>
</evidence>
<keyword evidence="5 9" id="KW-0479">Metal-binding</keyword>
<dbReference type="EMBL" id="WLYK01000001">
    <property type="protein sequence ID" value="MTD12792.1"/>
    <property type="molecule type" value="Genomic_DNA"/>
</dbReference>
<dbReference type="NCBIfam" id="NF002759">
    <property type="entry name" value="PRK02813.1"/>
    <property type="match status" value="1"/>
</dbReference>
<organism evidence="11 12">
    <name type="scientific">Nakamurella alba</name>
    <dbReference type="NCBI Taxonomy" id="2665158"/>
    <lineage>
        <taxon>Bacteria</taxon>
        <taxon>Bacillati</taxon>
        <taxon>Actinomycetota</taxon>
        <taxon>Actinomycetes</taxon>
        <taxon>Nakamurellales</taxon>
        <taxon>Nakamurellaceae</taxon>
        <taxon>Nakamurella</taxon>
    </lineage>
</organism>
<dbReference type="Gene3D" id="3.40.630.10">
    <property type="entry name" value="Zn peptidases"/>
    <property type="match status" value="1"/>
</dbReference>
<dbReference type="GO" id="GO:0008237">
    <property type="term" value="F:metallopeptidase activity"/>
    <property type="evidence" value="ECO:0007669"/>
    <property type="project" value="UniProtKB-KW"/>
</dbReference>
<dbReference type="PANTHER" id="PTHR28570">
    <property type="entry name" value="ASPARTYL AMINOPEPTIDASE"/>
    <property type="match status" value="1"/>
</dbReference>
<evidence type="ECO:0000256" key="2">
    <source>
        <dbReference type="ARBA" id="ARBA00008290"/>
    </source>
</evidence>
<comment type="caution">
    <text evidence="11">The sequence shown here is derived from an EMBL/GenBank/DDBJ whole genome shotgun (WGS) entry which is preliminary data.</text>
</comment>
<reference evidence="11 12" key="1">
    <citation type="submission" date="2019-11" db="EMBL/GenBank/DDBJ databases">
        <authorList>
            <person name="Jiang L.-Q."/>
        </authorList>
    </citation>
    <scope>NUCLEOTIDE SEQUENCE [LARGE SCALE GENOMIC DNA]</scope>
    <source>
        <strain evidence="11 12">YIM 132087</strain>
    </source>
</reference>
<evidence type="ECO:0000256" key="1">
    <source>
        <dbReference type="ARBA" id="ARBA00001947"/>
    </source>
</evidence>
<dbReference type="GO" id="GO:0006508">
    <property type="term" value="P:proteolysis"/>
    <property type="evidence" value="ECO:0007669"/>
    <property type="project" value="UniProtKB-KW"/>
</dbReference>
<dbReference type="SUPFAM" id="SSF101821">
    <property type="entry name" value="Aminopeptidase/glucanase lid domain"/>
    <property type="match status" value="1"/>
</dbReference>
<dbReference type="EC" id="3.4.11.-" evidence="10"/>
<evidence type="ECO:0000313" key="12">
    <source>
        <dbReference type="Proteomes" id="UP000460221"/>
    </source>
</evidence>
<dbReference type="Gene3D" id="2.30.250.10">
    <property type="entry name" value="Aminopeptidase i, Domain 2"/>
    <property type="match status" value="1"/>
</dbReference>
<keyword evidence="12" id="KW-1185">Reference proteome</keyword>
<evidence type="ECO:0000256" key="8">
    <source>
        <dbReference type="ARBA" id="ARBA00023049"/>
    </source>
</evidence>
<dbReference type="InterPro" id="IPR001948">
    <property type="entry name" value="Peptidase_M18"/>
</dbReference>
<evidence type="ECO:0000313" key="11">
    <source>
        <dbReference type="EMBL" id="MTD12792.1"/>
    </source>
</evidence>
<dbReference type="PANTHER" id="PTHR28570:SF3">
    <property type="entry name" value="ASPARTYL AMINOPEPTIDASE"/>
    <property type="match status" value="1"/>
</dbReference>
<evidence type="ECO:0000256" key="7">
    <source>
        <dbReference type="ARBA" id="ARBA00022833"/>
    </source>
</evidence>
<dbReference type="CDD" id="cd05658">
    <property type="entry name" value="M18_DAP"/>
    <property type="match status" value="1"/>
</dbReference>
<dbReference type="GO" id="GO:0008270">
    <property type="term" value="F:zinc ion binding"/>
    <property type="evidence" value="ECO:0007669"/>
    <property type="project" value="InterPro"/>
</dbReference>
<dbReference type="Proteomes" id="UP000460221">
    <property type="component" value="Unassembled WGS sequence"/>
</dbReference>
<keyword evidence="7 9" id="KW-0862">Zinc</keyword>
<dbReference type="GO" id="GO:0005737">
    <property type="term" value="C:cytoplasm"/>
    <property type="evidence" value="ECO:0007669"/>
    <property type="project" value="UniProtKB-ARBA"/>
</dbReference>
<keyword evidence="6 9" id="KW-0378">Hydrolase</keyword>
<dbReference type="AlphaFoldDB" id="A0A7K1FFA4"/>
<dbReference type="PRINTS" id="PR00932">
    <property type="entry name" value="AMINO1PTASE"/>
</dbReference>
<sequence length="423" mass="44125">MAPTAAGLAGFLDASPTPFHATATAAAQLVAGGFTALDETQPFPTTSGGYFVRRSGSLVAWRQAEGDPARPFRIVAAHTDSPNLRIKPLPDYASAGWQMLGVEVYGGPLLGTWTDRDLGLAGRVVVRDSAGTAEHLVTIDEPLLRVSQLAIHFNRSVNAEGLVLDPQRHLAPHWAIGSGPGDLPAYLAGRIGVATTDLLAWDLMAYDLTPARITGRDGATLASARLDNLTSSYAGIRALLEITDSAGPLPVVVLFDHEEVGSTSARGAGSALLTTVLERIVRAGGGERDEYFRALAGTVIASSDAAHATHPNYAEYHEPRHPIRMNGGPVLKVNSQLRYATDATGAAAFRLACDQAGVPMQSYVHRTDLPCGSTVGPMISAATGAVTVDLGAPLLSMHSIRELCGTADQAMLAAALGAFLAPA</sequence>
<evidence type="ECO:0000256" key="6">
    <source>
        <dbReference type="ARBA" id="ARBA00022801"/>
    </source>
</evidence>
<name>A0A7K1FFA4_9ACTN</name>